<dbReference type="GO" id="GO:0005737">
    <property type="term" value="C:cytoplasm"/>
    <property type="evidence" value="ECO:0007669"/>
    <property type="project" value="TreeGrafter"/>
</dbReference>
<dbReference type="Pfam" id="PF01370">
    <property type="entry name" value="Epimerase"/>
    <property type="match status" value="1"/>
</dbReference>
<name>A0AAN0XZ19_9VIBR</name>
<dbReference type="GO" id="GO:0004029">
    <property type="term" value="F:aldehyde dehydrogenase (NAD+) activity"/>
    <property type="evidence" value="ECO:0007669"/>
    <property type="project" value="TreeGrafter"/>
</dbReference>
<dbReference type="PANTHER" id="PTHR48079">
    <property type="entry name" value="PROTEIN YEEZ"/>
    <property type="match status" value="1"/>
</dbReference>
<gene>
    <name evidence="3" type="ORF">A6E01_17230</name>
</gene>
<dbReference type="SUPFAM" id="SSF51735">
    <property type="entry name" value="NAD(P)-binding Rossmann-fold domains"/>
    <property type="match status" value="1"/>
</dbReference>
<evidence type="ECO:0000313" key="3">
    <source>
        <dbReference type="EMBL" id="ANO35264.1"/>
    </source>
</evidence>
<feature type="region of interest" description="Disordered" evidence="1">
    <location>
        <begin position="1"/>
        <end position="25"/>
    </location>
</feature>
<evidence type="ECO:0000259" key="2">
    <source>
        <dbReference type="Pfam" id="PF01370"/>
    </source>
</evidence>
<dbReference type="Gene3D" id="3.40.50.720">
    <property type="entry name" value="NAD(P)-binding Rossmann-like Domain"/>
    <property type="match status" value="1"/>
</dbReference>
<protein>
    <recommendedName>
        <fullName evidence="2">NAD-dependent epimerase/dehydratase domain-containing protein</fullName>
    </recommendedName>
</protein>
<dbReference type="Proteomes" id="UP000092018">
    <property type="component" value="Chromosome 2"/>
</dbReference>
<dbReference type="InterPro" id="IPR051783">
    <property type="entry name" value="NAD(P)-dependent_oxidoreduct"/>
</dbReference>
<sequence length="283" mass="31105">MTRLSDQAVGTVRKESGLPNTKATGDITPNTVWSEYLHGVNVVVHLAGIASKQGSSQDDYNKINHLATLKLAEDAANKGVRRFIFVSTIAVMGQTGSFDEESITNPQNDYAKSKLNAELGLKKLLADSEMELVIIRPPLVYGEGATGNFLILQKLIQKLPILPFGLSNNRRSFISRDNLIDLIITCANHSKAAGEVFLANEGPSISTREFTNAIAKGLGKNPIQFPLPGIVANILFKIIKRPTMYSQLFEDLEVQSSKLRDVLNWTAPLSLEQNMQNLKETKL</sequence>
<dbReference type="PANTHER" id="PTHR48079:SF6">
    <property type="entry name" value="NAD(P)-BINDING DOMAIN-CONTAINING PROTEIN-RELATED"/>
    <property type="match status" value="1"/>
</dbReference>
<dbReference type="KEGG" id="vbr:A6E01_17230"/>
<accession>A0AAN0XZ19</accession>
<reference evidence="3 4" key="1">
    <citation type="submission" date="2016-06" db="EMBL/GenBank/DDBJ databases">
        <title>Adaptive Radiation by Waves of Gene Transfer Leads to Fine-Scale Resource Partitioning in Marine Microbes.</title>
        <authorList>
            <person name="Hehemann J.-H."/>
            <person name="Arevalo P."/>
            <person name="Datta M.S."/>
            <person name="Yu X."/>
            <person name="Corzett C."/>
            <person name="Henschel A."/>
            <person name="Preheim S.P."/>
            <person name="Timberlake S."/>
            <person name="Alm E.J."/>
            <person name="Polz M.F."/>
        </authorList>
    </citation>
    <scope>NUCLEOTIDE SEQUENCE [LARGE SCALE GENOMIC DNA]</scope>
    <source>
        <strain evidence="3 4">FF50</strain>
    </source>
</reference>
<feature type="domain" description="NAD-dependent epimerase/dehydratase" evidence="2">
    <location>
        <begin position="21"/>
        <end position="196"/>
    </location>
</feature>
<dbReference type="InterPro" id="IPR001509">
    <property type="entry name" value="Epimerase_deHydtase"/>
</dbReference>
<proteinExistence type="predicted"/>
<evidence type="ECO:0000256" key="1">
    <source>
        <dbReference type="SAM" id="MobiDB-lite"/>
    </source>
</evidence>
<evidence type="ECO:0000313" key="4">
    <source>
        <dbReference type="Proteomes" id="UP000092018"/>
    </source>
</evidence>
<dbReference type="InterPro" id="IPR036291">
    <property type="entry name" value="NAD(P)-bd_dom_sf"/>
</dbReference>
<organism evidence="3 4">
    <name type="scientific">Vibrio breoganii</name>
    <dbReference type="NCBI Taxonomy" id="553239"/>
    <lineage>
        <taxon>Bacteria</taxon>
        <taxon>Pseudomonadati</taxon>
        <taxon>Pseudomonadota</taxon>
        <taxon>Gammaproteobacteria</taxon>
        <taxon>Vibrionales</taxon>
        <taxon>Vibrionaceae</taxon>
        <taxon>Vibrio</taxon>
    </lineage>
</organism>
<dbReference type="EMBL" id="CP016178">
    <property type="protein sequence ID" value="ANO35264.1"/>
    <property type="molecule type" value="Genomic_DNA"/>
</dbReference>
<dbReference type="AlphaFoldDB" id="A0AAN0XZ19"/>